<organism evidence="1">
    <name type="scientific">hydrothermal vent metagenome</name>
    <dbReference type="NCBI Taxonomy" id="652676"/>
    <lineage>
        <taxon>unclassified sequences</taxon>
        <taxon>metagenomes</taxon>
        <taxon>ecological metagenomes</taxon>
    </lineage>
</organism>
<dbReference type="SUPFAM" id="SSF75169">
    <property type="entry name" value="DsrEFH-like"/>
    <property type="match status" value="1"/>
</dbReference>
<dbReference type="Gene3D" id="3.40.1260.10">
    <property type="entry name" value="DsrEFH-like"/>
    <property type="match status" value="1"/>
</dbReference>
<protein>
    <submittedName>
        <fullName evidence="1">Uncharacterized protein</fullName>
    </submittedName>
</protein>
<accession>A0A3B0X520</accession>
<sequence>MPKISFNLCLILASLLFSSAAVASDIVILLEQKQAPAGVVFEIVSDDEDLLEKRLPTLKKDIEKLRKRFPNLPIAIVTHGKEQFSLITANSKTEQTTHSLVKDLVKSNDIDFHVCETHASWYGITPEDFPDYIDVSTTGPAQINDYEEMGYELIVLTD</sequence>
<dbReference type="AlphaFoldDB" id="A0A3B0X520"/>
<name>A0A3B0X520_9ZZZZ</name>
<dbReference type="InterPro" id="IPR027396">
    <property type="entry name" value="DsrEFH-like"/>
</dbReference>
<gene>
    <name evidence="1" type="ORF">MNBD_GAMMA05-92</name>
</gene>
<dbReference type="EMBL" id="UOFE01000022">
    <property type="protein sequence ID" value="VAW51806.1"/>
    <property type="molecule type" value="Genomic_DNA"/>
</dbReference>
<proteinExistence type="predicted"/>
<reference evidence="1" key="1">
    <citation type="submission" date="2018-06" db="EMBL/GenBank/DDBJ databases">
        <authorList>
            <person name="Zhirakovskaya E."/>
        </authorList>
    </citation>
    <scope>NUCLEOTIDE SEQUENCE</scope>
</reference>
<evidence type="ECO:0000313" key="1">
    <source>
        <dbReference type="EMBL" id="VAW51806.1"/>
    </source>
</evidence>